<gene>
    <name evidence="2" type="ORF">HGMM_F27H04C23</name>
</gene>
<dbReference type="SUPFAM" id="SSF53756">
    <property type="entry name" value="UDP-Glycosyltransferase/glycogen phosphorylase"/>
    <property type="match status" value="1"/>
</dbReference>
<feature type="domain" description="Glycosyltransferase subfamily 4-like N-terminal" evidence="1">
    <location>
        <begin position="24"/>
        <end position="229"/>
    </location>
</feature>
<dbReference type="EMBL" id="AP011718">
    <property type="protein sequence ID" value="BAL55465.1"/>
    <property type="molecule type" value="Genomic_DNA"/>
</dbReference>
<evidence type="ECO:0000259" key="1">
    <source>
        <dbReference type="Pfam" id="PF13439"/>
    </source>
</evidence>
<accession>H5SH29</accession>
<dbReference type="Gene3D" id="3.40.50.2000">
    <property type="entry name" value="Glycogen Phosphorylase B"/>
    <property type="match status" value="2"/>
</dbReference>
<proteinExistence type="predicted"/>
<sequence length="431" mass="49472">MTRKVLVITYYFPPRAGVASLRLRGLAKYLPEFGWEPVILTPALPGVPEQRFQIIQTPYPGDAIAIWKEKLHLRPDKGLQEQIGIPRAVREGKRSLTSRLLMLAKEVICYPDEHKMWYPFAIDMGQDLLRRERFDALLSSSGPVTAHLIAKALKARHGLIWIADLRDLWTQNHYYPYSPLRKMIERRLELRTLSLADALVTVSVPLAEQLGKLHKGKVISVIPNGFDPEEVGSAPLTKEFTITYTGQLYQGKRDPALLFRAVAELISEGKVHRSNIKIRFYGSTEYWLEQEVRHYKLDDVVSMHPYVPREEALIRQRESQLLLLLNWDDPRERGVYTGKLFEYLAARRPILAVGGPRGVVTELLQETNTGIHVSSHIELKHILAQLYEEYKTCGQVAYHGCEERIAQYSHRAMAHRFAEILNRCVSLKQPL</sequence>
<reference evidence="2" key="1">
    <citation type="journal article" date="2005" name="Environ. Microbiol.">
        <title>Genetic and functional properties of uncultivated thermophilic crenarchaeotes from a subsurface gold mine as revealed by analysis of genome fragments.</title>
        <authorList>
            <person name="Nunoura T."/>
            <person name="Hirayama H."/>
            <person name="Takami H."/>
            <person name="Oida H."/>
            <person name="Nishi S."/>
            <person name="Shimamura S."/>
            <person name="Suzuki Y."/>
            <person name="Inagaki F."/>
            <person name="Takai K."/>
            <person name="Nealson K.H."/>
            <person name="Horikoshi K."/>
        </authorList>
    </citation>
    <scope>NUCLEOTIDE SEQUENCE</scope>
</reference>
<reference evidence="2" key="2">
    <citation type="journal article" date="2012" name="PLoS ONE">
        <title>A Deeply Branching Thermophilic Bacterium with an Ancient Acetyl-CoA Pathway Dominates a Subsurface Ecosystem.</title>
        <authorList>
            <person name="Takami H."/>
            <person name="Noguchi H."/>
            <person name="Takaki Y."/>
            <person name="Uchiyama I."/>
            <person name="Toyoda A."/>
            <person name="Nishi S."/>
            <person name="Chee G.-J."/>
            <person name="Arai W."/>
            <person name="Nunoura T."/>
            <person name="Itoh T."/>
            <person name="Hattori M."/>
            <person name="Takai K."/>
        </authorList>
    </citation>
    <scope>NUCLEOTIDE SEQUENCE</scope>
</reference>
<dbReference type="AlphaFoldDB" id="H5SH29"/>
<evidence type="ECO:0000313" key="2">
    <source>
        <dbReference type="EMBL" id="BAL55465.1"/>
    </source>
</evidence>
<dbReference type="Pfam" id="PF13439">
    <property type="entry name" value="Glyco_transf_4"/>
    <property type="match status" value="1"/>
</dbReference>
<organism evidence="2">
    <name type="scientific">uncultured Acetothermia bacterium</name>
    <dbReference type="NCBI Taxonomy" id="236499"/>
    <lineage>
        <taxon>Bacteria</taxon>
        <taxon>Candidatus Bipolaricaulota</taxon>
        <taxon>environmental samples</taxon>
    </lineage>
</organism>
<protein>
    <submittedName>
        <fullName evidence="2">Hypothetical conserved protein</fullName>
    </submittedName>
</protein>
<dbReference type="InterPro" id="IPR028098">
    <property type="entry name" value="Glyco_trans_4-like_N"/>
</dbReference>
<name>H5SH29_9BACT</name>